<reference evidence="3 4" key="1">
    <citation type="submission" date="2018-08" db="EMBL/GenBank/DDBJ databases">
        <title>A genome reference for cultivated species of the human gut microbiota.</title>
        <authorList>
            <person name="Zou Y."/>
            <person name="Xue W."/>
            <person name="Luo G."/>
        </authorList>
    </citation>
    <scope>NUCLEOTIDE SEQUENCE [LARGE SCALE GENOMIC DNA]</scope>
    <source>
        <strain evidence="2 4">AM16-6</strain>
        <strain evidence="1 3">TF05-18</strain>
    </source>
</reference>
<dbReference type="Pfam" id="PF05521">
    <property type="entry name" value="Phage_HCP"/>
    <property type="match status" value="1"/>
</dbReference>
<dbReference type="AlphaFoldDB" id="A0A3E4T3Y7"/>
<dbReference type="InterPro" id="IPR008767">
    <property type="entry name" value="Phage_SPP1_head-tail_adaptor"/>
</dbReference>
<sequence>MRAGTLHYPITIQEPVAIKDGYGANSIDWRDVISTRSNVTYNSGNRQNQNNEIVHSYTVTFTIRLYHKVNENMRILWNGKKYRILSINPELYKQSITIVTELINE</sequence>
<protein>
    <submittedName>
        <fullName evidence="1">Head-tail adaptor protein</fullName>
    </submittedName>
</protein>
<gene>
    <name evidence="2" type="ORF">DW193_15585</name>
    <name evidence="1" type="ORF">DXC44_12060</name>
</gene>
<organism evidence="1 3">
    <name type="scientific">Phocaeicola vulgatus</name>
    <name type="common">Bacteroides vulgatus</name>
    <dbReference type="NCBI Taxonomy" id="821"/>
    <lineage>
        <taxon>Bacteria</taxon>
        <taxon>Pseudomonadati</taxon>
        <taxon>Bacteroidota</taxon>
        <taxon>Bacteroidia</taxon>
        <taxon>Bacteroidales</taxon>
        <taxon>Bacteroidaceae</taxon>
        <taxon>Phocaeicola</taxon>
    </lineage>
</organism>
<dbReference type="InterPro" id="IPR038666">
    <property type="entry name" value="SSP1_head-tail_sf"/>
</dbReference>
<dbReference type="Gene3D" id="2.40.10.270">
    <property type="entry name" value="Bacteriophage SPP1 head-tail adaptor protein"/>
    <property type="match status" value="1"/>
</dbReference>
<dbReference type="EMBL" id="QSSN01000013">
    <property type="protein sequence ID" value="RGL85274.1"/>
    <property type="molecule type" value="Genomic_DNA"/>
</dbReference>
<dbReference type="EMBL" id="QRKA01000025">
    <property type="protein sequence ID" value="RHH76037.1"/>
    <property type="molecule type" value="Genomic_DNA"/>
</dbReference>
<name>A0A3E4T3Y7_PHOVU</name>
<accession>A0A3E4T3Y7</accession>
<proteinExistence type="predicted"/>
<evidence type="ECO:0000313" key="4">
    <source>
        <dbReference type="Proteomes" id="UP000283713"/>
    </source>
</evidence>
<evidence type="ECO:0000313" key="2">
    <source>
        <dbReference type="EMBL" id="RHH76037.1"/>
    </source>
</evidence>
<evidence type="ECO:0000313" key="1">
    <source>
        <dbReference type="EMBL" id="RGL85274.1"/>
    </source>
</evidence>
<dbReference type="NCBIfam" id="TIGR01563">
    <property type="entry name" value="gp16_SPP1"/>
    <property type="match status" value="1"/>
</dbReference>
<dbReference type="Proteomes" id="UP000283713">
    <property type="component" value="Unassembled WGS sequence"/>
</dbReference>
<evidence type="ECO:0000313" key="3">
    <source>
        <dbReference type="Proteomes" id="UP000261278"/>
    </source>
</evidence>
<comment type="caution">
    <text evidence="1">The sequence shown here is derived from an EMBL/GenBank/DDBJ whole genome shotgun (WGS) entry which is preliminary data.</text>
</comment>
<dbReference type="RefSeq" id="WP_117678207.1">
    <property type="nucleotide sequence ID" value="NZ_JAHYMS010000027.1"/>
</dbReference>
<dbReference type="Proteomes" id="UP000261278">
    <property type="component" value="Unassembled WGS sequence"/>
</dbReference>